<keyword evidence="2" id="KW-0238">DNA-binding</keyword>
<dbReference type="InterPro" id="IPR036390">
    <property type="entry name" value="WH_DNA-bd_sf"/>
</dbReference>
<dbReference type="RefSeq" id="WP_003581425.1">
    <property type="nucleotide sequence ID" value="NZ_JH719395.1"/>
</dbReference>
<accession>J0CC33</accession>
<evidence type="ECO:0000313" key="5">
    <source>
        <dbReference type="EMBL" id="EJC80692.1"/>
    </source>
</evidence>
<dbReference type="InterPro" id="IPR036388">
    <property type="entry name" value="WH-like_DNA-bd_sf"/>
</dbReference>
<evidence type="ECO:0000256" key="1">
    <source>
        <dbReference type="ARBA" id="ARBA00023015"/>
    </source>
</evidence>
<sequence length="235" mass="27246">MYKQHEAKRGWDRSKANKAYKRLKKLVVDFEVPPDTRLDPIVISNALDISVTPVREALIQLEAENYITGSPRNGHYTKKLNTKEISDEYGIANMVLQHVIKEKLDWNPGTWSALPAISRSDDYASFGQFLEGFYERVVEAENNERMSDLFHEFNIRTRYVRSVYLQRPERLLCIRGEMSELLALLNERNKNGAIENVDRQMRAIIYSVPDLVLEGNLRAQNKKESWTQTLLSISI</sequence>
<evidence type="ECO:0000256" key="2">
    <source>
        <dbReference type="ARBA" id="ARBA00023125"/>
    </source>
</evidence>
<feature type="domain" description="HTH gntR-type" evidence="4">
    <location>
        <begin position="19"/>
        <end position="77"/>
    </location>
</feature>
<dbReference type="GO" id="GO:0003677">
    <property type="term" value="F:DNA binding"/>
    <property type="evidence" value="ECO:0007669"/>
    <property type="project" value="UniProtKB-KW"/>
</dbReference>
<dbReference type="PANTHER" id="PTHR43537">
    <property type="entry name" value="TRANSCRIPTIONAL REGULATOR, GNTR FAMILY"/>
    <property type="match status" value="1"/>
</dbReference>
<protein>
    <submittedName>
        <fullName evidence="5">Transcriptional regulator</fullName>
    </submittedName>
</protein>
<dbReference type="InterPro" id="IPR008920">
    <property type="entry name" value="TF_FadR/GntR_C"/>
</dbReference>
<proteinExistence type="predicted"/>
<keyword evidence="3" id="KW-0804">Transcription</keyword>
<dbReference type="Proteomes" id="UP000005732">
    <property type="component" value="Unassembled WGS sequence"/>
</dbReference>
<dbReference type="PANTHER" id="PTHR43537:SF24">
    <property type="entry name" value="GLUCONATE OPERON TRANSCRIPTIONAL REPRESSOR"/>
    <property type="match status" value="1"/>
</dbReference>
<keyword evidence="1" id="KW-0805">Transcription regulation</keyword>
<dbReference type="GO" id="GO:0003700">
    <property type="term" value="F:DNA-binding transcription factor activity"/>
    <property type="evidence" value="ECO:0007669"/>
    <property type="project" value="InterPro"/>
</dbReference>
<evidence type="ECO:0000256" key="3">
    <source>
        <dbReference type="ARBA" id="ARBA00023163"/>
    </source>
</evidence>
<dbReference type="EMBL" id="JH719395">
    <property type="protein sequence ID" value="EJC80692.1"/>
    <property type="molecule type" value="Genomic_DNA"/>
</dbReference>
<dbReference type="AlphaFoldDB" id="J0CC33"/>
<dbReference type="Gene3D" id="1.10.10.10">
    <property type="entry name" value="Winged helix-like DNA-binding domain superfamily/Winged helix DNA-binding domain"/>
    <property type="match status" value="1"/>
</dbReference>
<dbReference type="InterPro" id="IPR000524">
    <property type="entry name" value="Tscrpt_reg_HTH_GntR"/>
</dbReference>
<dbReference type="Pfam" id="PF07729">
    <property type="entry name" value="FCD"/>
    <property type="match status" value="1"/>
</dbReference>
<dbReference type="SUPFAM" id="SSF46785">
    <property type="entry name" value="Winged helix' DNA-binding domain"/>
    <property type="match status" value="1"/>
</dbReference>
<organism evidence="5 6">
    <name type="scientific">Rhizobium leguminosarum bv. trifolii WSM2297</name>
    <dbReference type="NCBI Taxonomy" id="754762"/>
    <lineage>
        <taxon>Bacteria</taxon>
        <taxon>Pseudomonadati</taxon>
        <taxon>Pseudomonadota</taxon>
        <taxon>Alphaproteobacteria</taxon>
        <taxon>Hyphomicrobiales</taxon>
        <taxon>Rhizobiaceae</taxon>
        <taxon>Rhizobium/Agrobacterium group</taxon>
        <taxon>Rhizobium</taxon>
    </lineage>
</organism>
<reference evidence="5 6" key="1">
    <citation type="submission" date="2012-02" db="EMBL/GenBank/DDBJ databases">
        <title>Improved High-Quality Draft Sequence of Rhizobium leguminosarum bv. trifolii WSM2297.</title>
        <authorList>
            <consortium name="US DOE Joint Genome Institute"/>
            <person name="Lucas S."/>
            <person name="Han J."/>
            <person name="Lapidus A."/>
            <person name="Cheng J.-F."/>
            <person name="Goodwin L."/>
            <person name="Pitluck S."/>
            <person name="Peters L."/>
            <person name="Ovchinnikova G."/>
            <person name="Zhang X."/>
            <person name="Detter J.C."/>
            <person name="Han C."/>
            <person name="Tapia R."/>
            <person name="Land M."/>
            <person name="Hauser L."/>
            <person name="Kyrpides N."/>
            <person name="Ivanova N."/>
            <person name="Pagani I."/>
            <person name="Brau L."/>
            <person name="Yates R."/>
            <person name="O'Hara G."/>
            <person name="Rui T."/>
            <person name="Howieson J."/>
            <person name="Reeve W."/>
            <person name="Woyke T."/>
        </authorList>
    </citation>
    <scope>NUCLEOTIDE SEQUENCE [LARGE SCALE GENOMIC DNA]</scope>
    <source>
        <strain evidence="5 6">WSM2297</strain>
    </source>
</reference>
<dbReference type="OrthoDB" id="8087528at2"/>
<dbReference type="Gene3D" id="1.20.120.530">
    <property type="entry name" value="GntR ligand-binding domain-like"/>
    <property type="match status" value="1"/>
</dbReference>
<dbReference type="Pfam" id="PF00392">
    <property type="entry name" value="GntR"/>
    <property type="match status" value="1"/>
</dbReference>
<evidence type="ECO:0000259" key="4">
    <source>
        <dbReference type="SMART" id="SM00345"/>
    </source>
</evidence>
<name>J0CC33_RHILT</name>
<dbReference type="SMART" id="SM00345">
    <property type="entry name" value="HTH_GNTR"/>
    <property type="match status" value="1"/>
</dbReference>
<dbReference type="HOGENOM" id="CLU_1169575_0_0_5"/>
<dbReference type="SUPFAM" id="SSF48008">
    <property type="entry name" value="GntR ligand-binding domain-like"/>
    <property type="match status" value="1"/>
</dbReference>
<evidence type="ECO:0000313" key="6">
    <source>
        <dbReference type="Proteomes" id="UP000005732"/>
    </source>
</evidence>
<gene>
    <name evidence="5" type="ORF">Rleg4DRAFT_2330</name>
</gene>
<dbReference type="InterPro" id="IPR011711">
    <property type="entry name" value="GntR_C"/>
</dbReference>